<dbReference type="RefSeq" id="XP_016612135.1">
    <property type="nucleotide sequence ID" value="XM_016757091.1"/>
</dbReference>
<gene>
    <name evidence="12" type="ORF">SPPG_08941</name>
</gene>
<dbReference type="GO" id="GO:0042147">
    <property type="term" value="P:retrograde transport, endosome to Golgi"/>
    <property type="evidence" value="ECO:0007669"/>
    <property type="project" value="InterPro"/>
</dbReference>
<dbReference type="GO" id="GO:0032266">
    <property type="term" value="F:phosphatidylinositol-3-phosphate binding"/>
    <property type="evidence" value="ECO:0007669"/>
    <property type="project" value="TreeGrafter"/>
</dbReference>
<dbReference type="SMART" id="SM00312">
    <property type="entry name" value="PX"/>
    <property type="match status" value="1"/>
</dbReference>
<keyword evidence="8" id="KW-0653">Protein transport</keyword>
<dbReference type="Gene3D" id="3.30.1520.10">
    <property type="entry name" value="Phox-like domain"/>
    <property type="match status" value="1"/>
</dbReference>
<evidence type="ECO:0000256" key="6">
    <source>
        <dbReference type="ARBA" id="ARBA00022448"/>
    </source>
</evidence>
<dbReference type="PROSITE" id="PS50195">
    <property type="entry name" value="PX"/>
    <property type="match status" value="1"/>
</dbReference>
<dbReference type="InterPro" id="IPR028662">
    <property type="entry name" value="SNX8/Mvp1"/>
</dbReference>
<reference evidence="12 13" key="1">
    <citation type="submission" date="2009-08" db="EMBL/GenBank/DDBJ databases">
        <title>The Genome Sequence of Spizellomyces punctatus strain DAOM BR117.</title>
        <authorList>
            <consortium name="The Broad Institute Genome Sequencing Platform"/>
            <person name="Russ C."/>
            <person name="Cuomo C."/>
            <person name="Shea T."/>
            <person name="Young S.K."/>
            <person name="Zeng Q."/>
            <person name="Koehrsen M."/>
            <person name="Haas B."/>
            <person name="Borodovsky M."/>
            <person name="Guigo R."/>
            <person name="Alvarado L."/>
            <person name="Berlin A."/>
            <person name="Bochicchio J."/>
            <person name="Borenstein D."/>
            <person name="Chapman S."/>
            <person name="Chen Z."/>
            <person name="Engels R."/>
            <person name="Freedman E."/>
            <person name="Gellesch M."/>
            <person name="Goldberg J."/>
            <person name="Griggs A."/>
            <person name="Gujja S."/>
            <person name="Heiman D."/>
            <person name="Hepburn T."/>
            <person name="Howarth C."/>
            <person name="Jen D."/>
            <person name="Larson L."/>
            <person name="Lewis B."/>
            <person name="Mehta T."/>
            <person name="Park D."/>
            <person name="Pearson M."/>
            <person name="Roberts A."/>
            <person name="Saif S."/>
            <person name="Shenoy N."/>
            <person name="Sisk P."/>
            <person name="Stolte C."/>
            <person name="Sykes S."/>
            <person name="Thomson T."/>
            <person name="Walk T."/>
            <person name="White J."/>
            <person name="Yandava C."/>
            <person name="Burger G."/>
            <person name="Gray M.W."/>
            <person name="Holland P.W.H."/>
            <person name="King N."/>
            <person name="Lang F.B.F."/>
            <person name="Roger A.J."/>
            <person name="Ruiz-Trillo I."/>
            <person name="Lander E."/>
            <person name="Nusbaum C."/>
        </authorList>
    </citation>
    <scope>NUCLEOTIDE SEQUENCE [LARGE SCALE GENOMIC DNA]</scope>
    <source>
        <strain evidence="12 13">DAOM BR117</strain>
    </source>
</reference>
<comment type="similarity">
    <text evidence="4">Belongs to the sorting nexin family.</text>
</comment>
<dbReference type="Pfam" id="PF19566">
    <property type="entry name" value="Snx8_BAR_dom"/>
    <property type="match status" value="1"/>
</dbReference>
<keyword evidence="6" id="KW-0813">Transport</keyword>
<evidence type="ECO:0000256" key="4">
    <source>
        <dbReference type="ARBA" id="ARBA00010883"/>
    </source>
</evidence>
<evidence type="ECO:0000259" key="11">
    <source>
        <dbReference type="PROSITE" id="PS50195"/>
    </source>
</evidence>
<evidence type="ECO:0000256" key="7">
    <source>
        <dbReference type="ARBA" id="ARBA00022490"/>
    </source>
</evidence>
<proteinExistence type="inferred from homology"/>
<dbReference type="SUPFAM" id="SSF64268">
    <property type="entry name" value="PX domain"/>
    <property type="match status" value="1"/>
</dbReference>
<dbReference type="STRING" id="645134.A0A0L0HRW8"/>
<evidence type="ECO:0000256" key="2">
    <source>
        <dbReference type="ARBA" id="ARBA00004287"/>
    </source>
</evidence>
<dbReference type="InterPro" id="IPR001683">
    <property type="entry name" value="PX_dom"/>
</dbReference>
<dbReference type="FunCoup" id="A0A0L0HRW8">
    <property type="interactions" value="70"/>
</dbReference>
<evidence type="ECO:0000256" key="10">
    <source>
        <dbReference type="SAM" id="MobiDB-lite"/>
    </source>
</evidence>
<accession>A0A0L0HRW8</accession>
<dbReference type="InterPro" id="IPR035704">
    <property type="entry name" value="SNX8/Mvp1_PX"/>
</dbReference>
<evidence type="ECO:0000256" key="5">
    <source>
        <dbReference type="ARBA" id="ARBA00014268"/>
    </source>
</evidence>
<dbReference type="GO" id="GO:0005768">
    <property type="term" value="C:endosome"/>
    <property type="evidence" value="ECO:0007669"/>
    <property type="project" value="TreeGrafter"/>
</dbReference>
<dbReference type="GO" id="GO:0006623">
    <property type="term" value="P:protein targeting to vacuole"/>
    <property type="evidence" value="ECO:0007669"/>
    <property type="project" value="TreeGrafter"/>
</dbReference>
<dbReference type="GeneID" id="27692066"/>
<dbReference type="InterPro" id="IPR027267">
    <property type="entry name" value="AH/BAR_dom_sf"/>
</dbReference>
<keyword evidence="13" id="KW-1185">Reference proteome</keyword>
<dbReference type="PANTHER" id="PTHR47554:SF1">
    <property type="entry name" value="SORTING NEXIN MVP1"/>
    <property type="match status" value="1"/>
</dbReference>
<dbReference type="PANTHER" id="PTHR47554">
    <property type="entry name" value="SORTING NEXIN MVP1"/>
    <property type="match status" value="1"/>
</dbReference>
<feature type="region of interest" description="Disordered" evidence="10">
    <location>
        <begin position="119"/>
        <end position="139"/>
    </location>
</feature>
<keyword evidence="7" id="KW-0963">Cytoplasm</keyword>
<dbReference type="InterPro" id="IPR045734">
    <property type="entry name" value="Snx8_BAR_dom"/>
</dbReference>
<evidence type="ECO:0000256" key="9">
    <source>
        <dbReference type="ARBA" id="ARBA00023136"/>
    </source>
</evidence>
<dbReference type="GO" id="GO:0016020">
    <property type="term" value="C:membrane"/>
    <property type="evidence" value="ECO:0007669"/>
    <property type="project" value="UniProtKB-SubCell"/>
</dbReference>
<dbReference type="eggNOG" id="KOG2273">
    <property type="taxonomic scope" value="Eukaryota"/>
</dbReference>
<dbReference type="Gene3D" id="1.20.1270.60">
    <property type="entry name" value="Arfaptin homology (AH) domain/BAR domain"/>
    <property type="match status" value="1"/>
</dbReference>
<comment type="subcellular location">
    <subcellularLocation>
        <location evidence="3">Cytoplasm</location>
    </subcellularLocation>
    <subcellularLocation>
        <location evidence="2">Membrane</location>
        <topology evidence="2">Peripheral membrane protein</topology>
        <orientation evidence="2">Cytoplasmic side</orientation>
    </subcellularLocation>
</comment>
<evidence type="ECO:0000313" key="13">
    <source>
        <dbReference type="Proteomes" id="UP000053201"/>
    </source>
</evidence>
<dbReference type="VEuPathDB" id="FungiDB:SPPG_08941"/>
<dbReference type="InterPro" id="IPR036871">
    <property type="entry name" value="PX_dom_sf"/>
</dbReference>
<keyword evidence="9" id="KW-0472">Membrane</keyword>
<dbReference type="EMBL" id="KQ257451">
    <property type="protein sequence ID" value="KND04096.1"/>
    <property type="molecule type" value="Genomic_DNA"/>
</dbReference>
<feature type="region of interest" description="Disordered" evidence="10">
    <location>
        <begin position="45"/>
        <end position="86"/>
    </location>
</feature>
<dbReference type="AlphaFoldDB" id="A0A0L0HRW8"/>
<feature type="region of interest" description="Disordered" evidence="10">
    <location>
        <begin position="154"/>
        <end position="200"/>
    </location>
</feature>
<evidence type="ECO:0000256" key="3">
    <source>
        <dbReference type="ARBA" id="ARBA00004496"/>
    </source>
</evidence>
<evidence type="ECO:0000256" key="1">
    <source>
        <dbReference type="ARBA" id="ARBA00002474"/>
    </source>
</evidence>
<dbReference type="CDD" id="cd06866">
    <property type="entry name" value="PX_SNX8_Mvp1p_like"/>
    <property type="match status" value="1"/>
</dbReference>
<dbReference type="OrthoDB" id="10064318at2759"/>
<feature type="domain" description="PX" evidence="11">
    <location>
        <begin position="204"/>
        <end position="311"/>
    </location>
</feature>
<dbReference type="GO" id="GO:0005829">
    <property type="term" value="C:cytosol"/>
    <property type="evidence" value="ECO:0007669"/>
    <property type="project" value="GOC"/>
</dbReference>
<organism evidence="12 13">
    <name type="scientific">Spizellomyces punctatus (strain DAOM BR117)</name>
    <dbReference type="NCBI Taxonomy" id="645134"/>
    <lineage>
        <taxon>Eukaryota</taxon>
        <taxon>Fungi</taxon>
        <taxon>Fungi incertae sedis</taxon>
        <taxon>Chytridiomycota</taxon>
        <taxon>Chytridiomycota incertae sedis</taxon>
        <taxon>Chytridiomycetes</taxon>
        <taxon>Spizellomycetales</taxon>
        <taxon>Spizellomycetaceae</taxon>
        <taxon>Spizellomyces</taxon>
    </lineage>
</organism>
<evidence type="ECO:0000313" key="12">
    <source>
        <dbReference type="EMBL" id="KND04096.1"/>
    </source>
</evidence>
<feature type="compositionally biased region" description="Polar residues" evidence="10">
    <location>
        <begin position="68"/>
        <end position="78"/>
    </location>
</feature>
<dbReference type="OMA" id="WEYAGAK"/>
<dbReference type="InParanoid" id="A0A0L0HRW8"/>
<evidence type="ECO:0000256" key="8">
    <source>
        <dbReference type="ARBA" id="ARBA00022927"/>
    </source>
</evidence>
<name>A0A0L0HRW8_SPIPD</name>
<protein>
    <recommendedName>
        <fullName evidence="5">Sorting nexin MVP1</fullName>
    </recommendedName>
</protein>
<comment type="function">
    <text evidence="1">Required for vacuolar protein sorting.</text>
</comment>
<dbReference type="Pfam" id="PF00787">
    <property type="entry name" value="PX"/>
    <property type="match status" value="1"/>
</dbReference>
<dbReference type="Proteomes" id="UP000053201">
    <property type="component" value="Unassembled WGS sequence"/>
</dbReference>
<sequence>MATFDEGTDAAWERKDRDSINSFSKVLAQAPDFASLMAASANRTSLVSNPWDGPGTMEEFAEHESGSKDPSSSVNDLPSSHLDLPRSLFSQPSLLDNTRSLLSTPSSVSLTHHTSTASLDYVSPTEASRSAEPEPDPWQATIPKLDVALNGHDIVVGRPTSDPPHPGREEQTDHHQKAPKHKELSSAVGESAEAPPKPDTSFLNLERINVTIAPEKGGLVFKHVNYILHSQYRQISVLRRYSDFLWLLDVLVKRYPFRIIPSLPPKKVGADEAFLERRRRGLSRFINMIANHPVLREDEAVIAFLTVEMDIQSFKKKAAIVYDEESLSLNPSTEDLSVIPEDLPERITEFKGNLDFQICQFRDMATLMERIARREDATALDMMRYSLILNKMTEKADCTDRECYNCPRINNGYSQISGGLQRISRVAEEEAQSVFDGIVESLKTYRDLLIACQELFYREERALVSLTLDVLTKRIVTHEAKLRDLQTSKGSTKETERLAILIETDRREVESQRKRIDFIRYCAWQELQFYHKQKAFISLMYQQFVSEKIRLSSHFSEIWRTLATSVFELPTAEFA</sequence>
<feature type="compositionally biased region" description="Basic and acidic residues" evidence="10">
    <location>
        <begin position="165"/>
        <end position="184"/>
    </location>
</feature>